<organism evidence="1">
    <name type="scientific">viral metagenome</name>
    <dbReference type="NCBI Taxonomy" id="1070528"/>
    <lineage>
        <taxon>unclassified sequences</taxon>
        <taxon>metagenomes</taxon>
        <taxon>organismal metagenomes</taxon>
    </lineage>
</organism>
<dbReference type="AlphaFoldDB" id="A0A6C0JYJ4"/>
<protein>
    <submittedName>
        <fullName evidence="1">Uncharacterized protein</fullName>
    </submittedName>
</protein>
<proteinExistence type="predicted"/>
<dbReference type="EMBL" id="MN740756">
    <property type="protein sequence ID" value="QHU10423.1"/>
    <property type="molecule type" value="Genomic_DNA"/>
</dbReference>
<sequence length="91" mass="10677">MPLCVIHNYSMCLVLLNIPKSFCKKGEPFKTLCAKNNENENPKTFQKGNCKMDFGEIKRLNIFQPILCKKRFSYETSSLRKLRIDYVLRTP</sequence>
<evidence type="ECO:0000313" key="1">
    <source>
        <dbReference type="EMBL" id="QHU10423.1"/>
    </source>
</evidence>
<name>A0A6C0JYJ4_9ZZZZ</name>
<accession>A0A6C0JYJ4</accession>
<reference evidence="1" key="1">
    <citation type="journal article" date="2020" name="Nature">
        <title>Giant virus diversity and host interactions through global metagenomics.</title>
        <authorList>
            <person name="Schulz F."/>
            <person name="Roux S."/>
            <person name="Paez-Espino D."/>
            <person name="Jungbluth S."/>
            <person name="Walsh D.A."/>
            <person name="Denef V.J."/>
            <person name="McMahon K.D."/>
            <person name="Konstantinidis K.T."/>
            <person name="Eloe-Fadrosh E.A."/>
            <person name="Kyrpides N.C."/>
            <person name="Woyke T."/>
        </authorList>
    </citation>
    <scope>NUCLEOTIDE SEQUENCE</scope>
    <source>
        <strain evidence="1">GVMAG-S-1101164-67</strain>
    </source>
</reference>